<dbReference type="RefSeq" id="WP_074650122.1">
    <property type="nucleotide sequence ID" value="NZ_FOIL01000045.1"/>
</dbReference>
<feature type="transmembrane region" description="Helical" evidence="1">
    <location>
        <begin position="29"/>
        <end position="50"/>
    </location>
</feature>
<keyword evidence="1" id="KW-0472">Membrane</keyword>
<dbReference type="AlphaFoldDB" id="A0A1I0H782"/>
<evidence type="ECO:0000256" key="1">
    <source>
        <dbReference type="SAM" id="Phobius"/>
    </source>
</evidence>
<dbReference type="Proteomes" id="UP000199820">
    <property type="component" value="Unassembled WGS sequence"/>
</dbReference>
<keyword evidence="1" id="KW-0812">Transmembrane</keyword>
<protein>
    <submittedName>
        <fullName evidence="2">YcxB-like protein</fullName>
    </submittedName>
</protein>
<organism evidence="2 3">
    <name type="scientific">[Clostridium] aminophilum</name>
    <dbReference type="NCBI Taxonomy" id="1526"/>
    <lineage>
        <taxon>Bacteria</taxon>
        <taxon>Bacillati</taxon>
        <taxon>Bacillota</taxon>
        <taxon>Clostridia</taxon>
        <taxon>Lachnospirales</taxon>
        <taxon>Lachnospiraceae</taxon>
    </lineage>
</organism>
<evidence type="ECO:0000313" key="2">
    <source>
        <dbReference type="EMBL" id="SET79608.1"/>
    </source>
</evidence>
<keyword evidence="1" id="KW-1133">Transmembrane helix</keyword>
<accession>A0A1I0H782</accession>
<sequence>MEPLYNITEVLNREDYLRYSNTVSGSKKLIVNLFSTGIGILLYAVSILNFLSQRMIPAFICLTVGFIYLYFFHNLWPKLLNAAYDRTKVLYETTQSLVFYEDHLDESWTELGTTVTIPYSEITSVLENDDDIYLMRSKTNGVIIKKFRCSSEMIRFLLGINKRG</sequence>
<dbReference type="EMBL" id="FOIL01000045">
    <property type="protein sequence ID" value="SET79608.1"/>
    <property type="molecule type" value="Genomic_DNA"/>
</dbReference>
<dbReference type="OrthoDB" id="9870880at2"/>
<feature type="transmembrane region" description="Helical" evidence="1">
    <location>
        <begin position="56"/>
        <end position="76"/>
    </location>
</feature>
<keyword evidence="3" id="KW-1185">Reference proteome</keyword>
<proteinExistence type="predicted"/>
<evidence type="ECO:0000313" key="3">
    <source>
        <dbReference type="Proteomes" id="UP000199820"/>
    </source>
</evidence>
<name>A0A1I0H782_9FIRM</name>
<reference evidence="2 3" key="1">
    <citation type="submission" date="2016-10" db="EMBL/GenBank/DDBJ databases">
        <authorList>
            <person name="de Groot N.N."/>
        </authorList>
    </citation>
    <scope>NUCLEOTIDE SEQUENCE [LARGE SCALE GENOMIC DNA]</scope>
    <source>
        <strain evidence="2 3">KH1P1</strain>
    </source>
</reference>
<gene>
    <name evidence="2" type="ORF">SAMN04487771_10459</name>
</gene>